<keyword evidence="2" id="KW-1185">Reference proteome</keyword>
<organism evidence="1 2">
    <name type="scientific">Nadsonia fulvescens var. elongata DSM 6958</name>
    <dbReference type="NCBI Taxonomy" id="857566"/>
    <lineage>
        <taxon>Eukaryota</taxon>
        <taxon>Fungi</taxon>
        <taxon>Dikarya</taxon>
        <taxon>Ascomycota</taxon>
        <taxon>Saccharomycotina</taxon>
        <taxon>Dipodascomycetes</taxon>
        <taxon>Dipodascales</taxon>
        <taxon>Dipodascales incertae sedis</taxon>
        <taxon>Nadsonia</taxon>
    </lineage>
</organism>
<protein>
    <submittedName>
        <fullName evidence="1">Uncharacterized protein</fullName>
    </submittedName>
</protein>
<dbReference type="Proteomes" id="UP000095009">
    <property type="component" value="Unassembled WGS sequence"/>
</dbReference>
<gene>
    <name evidence="1" type="ORF">NADFUDRAFT_70672</name>
</gene>
<name>A0A1E3PIG2_9ASCO</name>
<accession>A0A1E3PIG2</accession>
<evidence type="ECO:0000313" key="1">
    <source>
        <dbReference type="EMBL" id="ODQ65148.1"/>
    </source>
</evidence>
<dbReference type="EMBL" id="KV454410">
    <property type="protein sequence ID" value="ODQ65148.1"/>
    <property type="molecule type" value="Genomic_DNA"/>
</dbReference>
<sequence length="136" mass="14947">MATTAVSQTTASLDDKGCAGEMSFPRMRCGQHWGTSTDDSNCATSLPGRVCTQHAWFGGVYQANRSNQQLATKARWCFLLRMPNSKMSSGNTVKMGENVRLLSQIGSDMQCKEVSLLTSKNLPAYQSVSGRWESHF</sequence>
<evidence type="ECO:0000313" key="2">
    <source>
        <dbReference type="Proteomes" id="UP000095009"/>
    </source>
</evidence>
<proteinExistence type="predicted"/>
<reference evidence="1 2" key="1">
    <citation type="journal article" date="2016" name="Proc. Natl. Acad. Sci. U.S.A.">
        <title>Comparative genomics of biotechnologically important yeasts.</title>
        <authorList>
            <person name="Riley R."/>
            <person name="Haridas S."/>
            <person name="Wolfe K.H."/>
            <person name="Lopes M.R."/>
            <person name="Hittinger C.T."/>
            <person name="Goeker M."/>
            <person name="Salamov A.A."/>
            <person name="Wisecaver J.H."/>
            <person name="Long T.M."/>
            <person name="Calvey C.H."/>
            <person name="Aerts A.L."/>
            <person name="Barry K.W."/>
            <person name="Choi C."/>
            <person name="Clum A."/>
            <person name="Coughlan A.Y."/>
            <person name="Deshpande S."/>
            <person name="Douglass A.P."/>
            <person name="Hanson S.J."/>
            <person name="Klenk H.-P."/>
            <person name="LaButti K.M."/>
            <person name="Lapidus A."/>
            <person name="Lindquist E.A."/>
            <person name="Lipzen A.M."/>
            <person name="Meier-Kolthoff J.P."/>
            <person name="Ohm R.A."/>
            <person name="Otillar R.P."/>
            <person name="Pangilinan J.L."/>
            <person name="Peng Y."/>
            <person name="Rokas A."/>
            <person name="Rosa C.A."/>
            <person name="Scheuner C."/>
            <person name="Sibirny A.A."/>
            <person name="Slot J.C."/>
            <person name="Stielow J.B."/>
            <person name="Sun H."/>
            <person name="Kurtzman C.P."/>
            <person name="Blackwell M."/>
            <person name="Grigoriev I.V."/>
            <person name="Jeffries T.W."/>
        </authorList>
    </citation>
    <scope>NUCLEOTIDE SEQUENCE [LARGE SCALE GENOMIC DNA]</scope>
    <source>
        <strain evidence="1 2">DSM 6958</strain>
    </source>
</reference>
<dbReference type="AlphaFoldDB" id="A0A1E3PIG2"/>